<dbReference type="Gene3D" id="2.60.120.380">
    <property type="match status" value="7"/>
</dbReference>
<dbReference type="RefSeq" id="WP_164993849.1">
    <property type="nucleotide sequence ID" value="NZ_CP040604.1"/>
</dbReference>
<dbReference type="Pfam" id="PF01833">
    <property type="entry name" value="TIG"/>
    <property type="match status" value="1"/>
</dbReference>
<dbReference type="InterPro" id="IPR014756">
    <property type="entry name" value="Ig_E-set"/>
</dbReference>
<keyword evidence="1" id="KW-1133">Transmembrane helix</keyword>
<accession>A0AAJ5MC98</accession>
<dbReference type="CDD" id="cd00102">
    <property type="entry name" value="IPT"/>
    <property type="match status" value="1"/>
</dbReference>
<dbReference type="NCBIfam" id="TIGR01643">
    <property type="entry name" value="YD_repeat_2x"/>
    <property type="match status" value="1"/>
</dbReference>
<protein>
    <submittedName>
        <fullName evidence="3">Glutamate synthase</fullName>
    </submittedName>
</protein>
<evidence type="ECO:0000313" key="4">
    <source>
        <dbReference type="Proteomes" id="UP000187097"/>
    </source>
</evidence>
<dbReference type="InterPro" id="IPR013783">
    <property type="entry name" value="Ig-like_fold"/>
</dbReference>
<dbReference type="SUPFAM" id="SSF81296">
    <property type="entry name" value="E set domains"/>
    <property type="match status" value="2"/>
</dbReference>
<dbReference type="Gene3D" id="2.60.40.10">
    <property type="entry name" value="Immunoglobulins"/>
    <property type="match status" value="2"/>
</dbReference>
<gene>
    <name evidence="3" type="ORF">IXO792_11010</name>
</gene>
<dbReference type="InterPro" id="IPR002909">
    <property type="entry name" value="IPT_dom"/>
</dbReference>
<reference evidence="3" key="2">
    <citation type="submission" date="2020-01" db="EMBL/GenBank/DDBJ databases">
        <title>Complete genome investigation of Xanthomonas oryzae strains.</title>
        <authorList>
            <person name="Kaur A."/>
            <person name="Bansal K."/>
            <person name="Patil P.B."/>
        </authorList>
    </citation>
    <scope>NUCLEOTIDE SEQUENCE</scope>
    <source>
        <strain evidence="3">IXO792</strain>
    </source>
</reference>
<proteinExistence type="predicted"/>
<keyword evidence="1" id="KW-0812">Transmembrane</keyword>
<sequence length="1656" mass="168137">MDGRSVKDNDEMVGAKSCKAFRLARSRIGKLLLLASLLLVSLATLATNYLYDGSGKLVSASDDSGASARYTYDSMGNLLAVDRFAAGQLAIFTVNPGRGAPGTIVKIKGQGFSTTAAQNAIKFNGVSATTSAATANELTTTVPAGATTGPVSVTVGTATAASAVDFLVDAAAFAPTITSVAPTLAAVGDQVIVVGTHLVPVEGQTSSLLNGRAVSASSSSNTQIVFPVPPNVGSGRVTVITPYGSATSSQDLTVVPVGVGTADIESSKRLIPGAAAQSLTLSTPGKAVAVLYDASVADLISLQFGSLGALTLSYTVYDSTNASVSAGSVSADSPTVHLPKARANGTYMVLLRPSSAPATWKLAVEKATSLSANGSTISQTLTGSAQSKRISFVATAGQNLGLALSDLVTPNSTGGVYLTIYDPDGIYVAYQYCYASNNGCQANFVNARAGTYSVVINAPYGGDQTMSFKSTLSTDVTGTLKADTAQTLTLGRRGQNGRLAFAGTAGQTVALQVAGQTTVPSSRMTYYTVYAPDGSTLGSTTATSAATLNLPNLPATGTYTVFVDPSNGETLSAQLTLATGTAGGQTTNGASGSYATTVPGQNVYLTFKAAAGQNVGLALSDLVTPNSTNYVYLTVYKPDGSYAASQYCYASNNGCQTNLGNTMAGTYSVVVNAPYDGDQTMSFKATVSSDVTGTLQADTAQTLTLGRRGQNGRLSFAGTAGQTLAVQVAGQTTVPSGRTTYYTVYAPDGTALASSGTTSATTLNLSNLPATGTYTVFVDPSNGETLSAQLTLATGTAGGQTTNGASGSYATTVPGQNVYLTFKAAAGQNLGLGLSDLVTPNSTNYVYLTVYKPDGSYAASQYCYASNNGCQTNLGNTMAGTYSVVVNAPYDGDQTMSFKATVSSDVTGTLQADTAQTLTLGRRGQNGRLSFAGTAGQTLAVQVAGQTTVPSGRTTYYTVYAPDGTALASSGTTSATTLNLSNLPATGTYTVFVDPSNGETLSAQLTLATGTAGGQTTNGASGSYATTVPGQNVYLTFKAAAGQNLGLGLSDLVTPNSTNYVYLTVYKPDGSYAASQYCYASNNGCQTNLGNTMAGTYSVVVNAPYDGDQTMSFKATVSSDVTGTLQADTAQTLTLGRRGQNGRLSFAGTAGQTLAVQVAGQTTVPSGRTTYYTVYAPDGTALASSGTTSATTLNLSNLPATGTYTVFVDPSNGETLSAQLTLATGTAGGQTTNGASGSYATTVPGQNVYLTFKAAAGQNLGLGLSDLVTPNSTNYVYLTVYKPDGSYAASQYCYASNNGCQTNLGNTMAGTYSVVVNAPYDGDQTMSFKATVSSDVTGTLQADTAQTLTLGRRGQNGRLSFAGTAGQTLAVQVAGQTTVPSGRTTYYTVYAPDGTALASSGTTSATTLNLSNLPATGTYTVFVDPSNGETLSAQLTLATGTAGGQTTNGASGSYATTVPGQNVYLTFKAAAGQNLGLGLSDLVTPNSTNYVYLTVYKPDGSYAASQYCYASNNGCQTNLGNTMAGTYSVVVNAPYDGDQTMSFKATVSSDVTGTLQADTAQTLTLGRRGQNGRLSFAGTAGQTLAVQVAGQTTVPSGRTTYYTVYAPDGSTLASTSATSATTLNLASLPTTGTYTMFVDPYYGETSSAQLTLASSN</sequence>
<organism evidence="3 4">
    <name type="scientific">Xanthomonas oryzae pv. oryzae</name>
    <dbReference type="NCBI Taxonomy" id="64187"/>
    <lineage>
        <taxon>Bacteria</taxon>
        <taxon>Pseudomonadati</taxon>
        <taxon>Pseudomonadota</taxon>
        <taxon>Gammaproteobacteria</taxon>
        <taxon>Lysobacterales</taxon>
        <taxon>Lysobacteraceae</taxon>
        <taxon>Xanthomonas</taxon>
    </lineage>
</organism>
<dbReference type="Proteomes" id="UP000187097">
    <property type="component" value="Chromosome"/>
</dbReference>
<evidence type="ECO:0000313" key="3">
    <source>
        <dbReference type="EMBL" id="UXW01501.1"/>
    </source>
</evidence>
<dbReference type="InterPro" id="IPR031325">
    <property type="entry name" value="RHS_repeat"/>
</dbReference>
<reference evidence="3" key="1">
    <citation type="submission" date="2015-01" db="EMBL/GenBank/DDBJ databases">
        <authorList>
            <person name="Midha S."/>
            <person name="Anil M.G."/>
            <person name="Mishra D."/>
            <person name="Brahma K."/>
            <person name="Laha G.S."/>
            <person name="Sundaram R.M."/>
            <person name="Sonti R.V."/>
            <person name="Patil P.B."/>
        </authorList>
    </citation>
    <scope>NUCLEOTIDE SEQUENCE</scope>
    <source>
        <strain evidence="3">IXO792</strain>
    </source>
</reference>
<name>A0AAJ5MC98_XANOO</name>
<feature type="transmembrane region" description="Helical" evidence="1">
    <location>
        <begin position="31"/>
        <end position="51"/>
    </location>
</feature>
<dbReference type="InterPro" id="IPR006530">
    <property type="entry name" value="YD"/>
</dbReference>
<dbReference type="EMBL" id="CP047493">
    <property type="protein sequence ID" value="UXW01501.1"/>
    <property type="molecule type" value="Genomic_DNA"/>
</dbReference>
<evidence type="ECO:0000256" key="1">
    <source>
        <dbReference type="SAM" id="Phobius"/>
    </source>
</evidence>
<dbReference type="Pfam" id="PF05593">
    <property type="entry name" value="RHS_repeat"/>
    <property type="match status" value="1"/>
</dbReference>
<feature type="domain" description="IPT/TIG" evidence="2">
    <location>
        <begin position="93"/>
        <end position="164"/>
    </location>
</feature>
<evidence type="ECO:0000259" key="2">
    <source>
        <dbReference type="Pfam" id="PF01833"/>
    </source>
</evidence>
<dbReference type="CDD" id="cd00603">
    <property type="entry name" value="IPT_PCSR"/>
    <property type="match status" value="1"/>
</dbReference>
<keyword evidence="1" id="KW-0472">Membrane</keyword>